<sequence length="232" mass="25661">MNTAVIVAGGKGTRMNMGINKLYLDIKGKAILARTLDVFFASHSIDEVILVIGQGDEENFKEKVLNDINICKPFKLVTGGKERQDSVYNGISNMSKDSDIVVIHDGARPFITKNLVEESINQAKIYGAVTLGVPAKDTIKIVGEDRFIINTPDRSSLWLTQTPQTFATHIIVQAYEFCRSNGIMATDDAMLVEKTGYRVKMIEGSYDNIKITTPDDMILAELLLESGRIKDV</sequence>
<dbReference type="InterPro" id="IPR018294">
    <property type="entry name" value="ISPD_synthase_CS"/>
</dbReference>
<evidence type="ECO:0000313" key="9">
    <source>
        <dbReference type="Proteomes" id="UP000184442"/>
    </source>
</evidence>
<comment type="similarity">
    <text evidence="3 7">Belongs to the IspD/TarI cytidylyltransferase family. IspD subfamily.</text>
</comment>
<evidence type="ECO:0000256" key="3">
    <source>
        <dbReference type="ARBA" id="ARBA00009789"/>
    </source>
</evidence>
<evidence type="ECO:0000256" key="5">
    <source>
        <dbReference type="ARBA" id="ARBA00022695"/>
    </source>
</evidence>
<dbReference type="OrthoDB" id="9806837at2"/>
<keyword evidence="6 7" id="KW-0414">Isoprene biosynthesis</keyword>
<dbReference type="SUPFAM" id="SSF53448">
    <property type="entry name" value="Nucleotide-diphospho-sugar transferases"/>
    <property type="match status" value="1"/>
</dbReference>
<dbReference type="Proteomes" id="UP000184442">
    <property type="component" value="Unassembled WGS sequence"/>
</dbReference>
<evidence type="ECO:0000256" key="1">
    <source>
        <dbReference type="ARBA" id="ARBA00001282"/>
    </source>
</evidence>
<keyword evidence="5 7" id="KW-0548">Nucleotidyltransferase</keyword>
<dbReference type="RefSeq" id="WP_073027409.1">
    <property type="nucleotide sequence ID" value="NZ_FQZS01000029.1"/>
</dbReference>
<comment type="catalytic activity">
    <reaction evidence="1 7">
        <text>2-C-methyl-D-erythritol 4-phosphate + CTP + H(+) = 4-CDP-2-C-methyl-D-erythritol + diphosphate</text>
        <dbReference type="Rhea" id="RHEA:13429"/>
        <dbReference type="ChEBI" id="CHEBI:15378"/>
        <dbReference type="ChEBI" id="CHEBI:33019"/>
        <dbReference type="ChEBI" id="CHEBI:37563"/>
        <dbReference type="ChEBI" id="CHEBI:57823"/>
        <dbReference type="ChEBI" id="CHEBI:58262"/>
        <dbReference type="EC" id="2.7.7.60"/>
    </reaction>
</comment>
<dbReference type="InterPro" id="IPR001228">
    <property type="entry name" value="IspD"/>
</dbReference>
<keyword evidence="9" id="KW-1185">Reference proteome</keyword>
<feature type="site" description="Positions MEP for the nucleophilic attack" evidence="7">
    <location>
        <position position="210"/>
    </location>
</feature>
<dbReference type="PANTHER" id="PTHR32125">
    <property type="entry name" value="2-C-METHYL-D-ERYTHRITOL 4-PHOSPHATE CYTIDYLYLTRANSFERASE, CHLOROPLASTIC"/>
    <property type="match status" value="1"/>
</dbReference>
<dbReference type="EC" id="2.7.7.60" evidence="7"/>
<feature type="site" description="Transition state stabilizer" evidence="7">
    <location>
        <position position="21"/>
    </location>
</feature>
<dbReference type="CDD" id="cd02516">
    <property type="entry name" value="CDP-ME_synthetase"/>
    <property type="match status" value="1"/>
</dbReference>
<dbReference type="NCBIfam" id="TIGR00453">
    <property type="entry name" value="ispD"/>
    <property type="match status" value="1"/>
</dbReference>
<dbReference type="FunFam" id="3.90.550.10:FF:000003">
    <property type="entry name" value="2-C-methyl-D-erythritol 4-phosphate cytidylyltransferase"/>
    <property type="match status" value="1"/>
</dbReference>
<evidence type="ECO:0000313" key="8">
    <source>
        <dbReference type="EMBL" id="SHJ31598.1"/>
    </source>
</evidence>
<dbReference type="Pfam" id="PF01128">
    <property type="entry name" value="IspD"/>
    <property type="match status" value="1"/>
</dbReference>
<reference evidence="8 9" key="1">
    <citation type="submission" date="2016-11" db="EMBL/GenBank/DDBJ databases">
        <authorList>
            <person name="Jaros S."/>
            <person name="Januszkiewicz K."/>
            <person name="Wedrychowicz H."/>
        </authorList>
    </citation>
    <scope>NUCLEOTIDE SEQUENCE [LARGE SCALE GENOMIC DNA]</scope>
    <source>
        <strain evidence="8 9">DSM 19022</strain>
    </source>
</reference>
<dbReference type="PANTHER" id="PTHR32125:SF4">
    <property type="entry name" value="2-C-METHYL-D-ERYTHRITOL 4-PHOSPHATE CYTIDYLYLTRANSFERASE, CHLOROPLASTIC"/>
    <property type="match status" value="1"/>
</dbReference>
<accession>A0A1M6IB41</accession>
<dbReference type="InterPro" id="IPR029044">
    <property type="entry name" value="Nucleotide-diphossugar_trans"/>
</dbReference>
<dbReference type="PROSITE" id="PS01295">
    <property type="entry name" value="ISPD"/>
    <property type="match status" value="1"/>
</dbReference>
<evidence type="ECO:0000256" key="7">
    <source>
        <dbReference type="HAMAP-Rule" id="MF_00108"/>
    </source>
</evidence>
<gene>
    <name evidence="7" type="primary">ispD</name>
    <name evidence="8" type="ORF">SAMN02745176_03162</name>
</gene>
<comment type="function">
    <text evidence="7">Catalyzes the formation of 4-diphosphocytidyl-2-C-methyl-D-erythritol from CTP and 2-C-methyl-D-erythritol 4-phosphate (MEP).</text>
</comment>
<feature type="site" description="Positions MEP for the nucleophilic attack" evidence="7">
    <location>
        <position position="154"/>
    </location>
</feature>
<dbReference type="GO" id="GO:0050518">
    <property type="term" value="F:2-C-methyl-D-erythritol 4-phosphate cytidylyltransferase activity"/>
    <property type="evidence" value="ECO:0007669"/>
    <property type="project" value="UniProtKB-UniRule"/>
</dbReference>
<evidence type="ECO:0000256" key="2">
    <source>
        <dbReference type="ARBA" id="ARBA00004787"/>
    </source>
</evidence>
<evidence type="ECO:0000256" key="6">
    <source>
        <dbReference type="ARBA" id="ARBA00023229"/>
    </source>
</evidence>
<feature type="site" description="Transition state stabilizer" evidence="7">
    <location>
        <position position="14"/>
    </location>
</feature>
<dbReference type="InterPro" id="IPR050088">
    <property type="entry name" value="IspD/TarI_cytidylyltransf_bact"/>
</dbReference>
<name>A0A1M6IB41_9FIRM</name>
<dbReference type="InterPro" id="IPR034683">
    <property type="entry name" value="IspD/TarI"/>
</dbReference>
<proteinExistence type="inferred from homology"/>
<organism evidence="8 9">
    <name type="scientific">Lutispora thermophila DSM 19022</name>
    <dbReference type="NCBI Taxonomy" id="1122184"/>
    <lineage>
        <taxon>Bacteria</taxon>
        <taxon>Bacillati</taxon>
        <taxon>Bacillota</taxon>
        <taxon>Clostridia</taxon>
        <taxon>Lutisporales</taxon>
        <taxon>Lutisporaceae</taxon>
        <taxon>Lutispora</taxon>
    </lineage>
</organism>
<dbReference type="Gene3D" id="3.90.550.10">
    <property type="entry name" value="Spore Coat Polysaccharide Biosynthesis Protein SpsA, Chain A"/>
    <property type="match status" value="1"/>
</dbReference>
<comment type="pathway">
    <text evidence="2 7">Isoprenoid biosynthesis; isopentenyl diphosphate biosynthesis via DXP pathway; isopentenyl diphosphate from 1-deoxy-D-xylulose 5-phosphate: step 2/6.</text>
</comment>
<dbReference type="EMBL" id="FQZS01000029">
    <property type="protein sequence ID" value="SHJ31598.1"/>
    <property type="molecule type" value="Genomic_DNA"/>
</dbReference>
<dbReference type="AlphaFoldDB" id="A0A1M6IB41"/>
<dbReference type="STRING" id="1122184.SAMN02745176_03162"/>
<protein>
    <recommendedName>
        <fullName evidence="7">2-C-methyl-D-erythritol 4-phosphate cytidylyltransferase</fullName>
        <ecNumber evidence="7">2.7.7.60</ecNumber>
    </recommendedName>
    <alternativeName>
        <fullName evidence="7">4-diphosphocytidyl-2C-methyl-D-erythritol synthase</fullName>
    </alternativeName>
    <alternativeName>
        <fullName evidence="7">MEP cytidylyltransferase</fullName>
        <shortName evidence="7">MCT</shortName>
    </alternativeName>
</protein>
<dbReference type="HAMAP" id="MF_00108">
    <property type="entry name" value="IspD"/>
    <property type="match status" value="1"/>
</dbReference>
<dbReference type="UniPathway" id="UPA00056">
    <property type="reaction ID" value="UER00093"/>
</dbReference>
<dbReference type="GO" id="GO:0019288">
    <property type="term" value="P:isopentenyl diphosphate biosynthetic process, methylerythritol 4-phosphate pathway"/>
    <property type="evidence" value="ECO:0007669"/>
    <property type="project" value="UniProtKB-UniRule"/>
</dbReference>
<evidence type="ECO:0000256" key="4">
    <source>
        <dbReference type="ARBA" id="ARBA00022679"/>
    </source>
</evidence>
<keyword evidence="4 7" id="KW-0808">Transferase</keyword>